<dbReference type="AlphaFoldDB" id="A0A6A7C7J8"/>
<name>A0A6A7C7J8_9PEZI</name>
<accession>A0A6A7C7J8</accession>
<evidence type="ECO:0000313" key="2">
    <source>
        <dbReference type="Proteomes" id="UP000799421"/>
    </source>
</evidence>
<gene>
    <name evidence="1" type="ORF">K470DRAFT_255170</name>
</gene>
<dbReference type="Proteomes" id="UP000799421">
    <property type="component" value="Unassembled WGS sequence"/>
</dbReference>
<sequence length="150" mass="16686">MRPGHGYRKWLTDGATRARADLGHRYFLLVLHDIGKRSALALEDAGLALLGDITRRPVNLESQSSLVMGLSMKSTLPLTEAAEIRRLDLRLCRRVAYRKMRDSTQDVILAARVETYAITLHALRCANDDAICSTSTRLWVARVPTLAVGT</sequence>
<keyword evidence="2" id="KW-1185">Reference proteome</keyword>
<organism evidence="1 2">
    <name type="scientific">Piedraia hortae CBS 480.64</name>
    <dbReference type="NCBI Taxonomy" id="1314780"/>
    <lineage>
        <taxon>Eukaryota</taxon>
        <taxon>Fungi</taxon>
        <taxon>Dikarya</taxon>
        <taxon>Ascomycota</taxon>
        <taxon>Pezizomycotina</taxon>
        <taxon>Dothideomycetes</taxon>
        <taxon>Dothideomycetidae</taxon>
        <taxon>Capnodiales</taxon>
        <taxon>Piedraiaceae</taxon>
        <taxon>Piedraia</taxon>
    </lineage>
</organism>
<protein>
    <submittedName>
        <fullName evidence="1">Uncharacterized protein</fullName>
    </submittedName>
</protein>
<reference evidence="1" key="1">
    <citation type="journal article" date="2020" name="Stud. Mycol.">
        <title>101 Dothideomycetes genomes: a test case for predicting lifestyles and emergence of pathogens.</title>
        <authorList>
            <person name="Haridas S."/>
            <person name="Albert R."/>
            <person name="Binder M."/>
            <person name="Bloem J."/>
            <person name="Labutti K."/>
            <person name="Salamov A."/>
            <person name="Andreopoulos B."/>
            <person name="Baker S."/>
            <person name="Barry K."/>
            <person name="Bills G."/>
            <person name="Bluhm B."/>
            <person name="Cannon C."/>
            <person name="Castanera R."/>
            <person name="Culley D."/>
            <person name="Daum C."/>
            <person name="Ezra D."/>
            <person name="Gonzalez J."/>
            <person name="Henrissat B."/>
            <person name="Kuo A."/>
            <person name="Liang C."/>
            <person name="Lipzen A."/>
            <person name="Lutzoni F."/>
            <person name="Magnuson J."/>
            <person name="Mondo S."/>
            <person name="Nolan M."/>
            <person name="Ohm R."/>
            <person name="Pangilinan J."/>
            <person name="Park H.-J."/>
            <person name="Ramirez L."/>
            <person name="Alfaro M."/>
            <person name="Sun H."/>
            <person name="Tritt A."/>
            <person name="Yoshinaga Y."/>
            <person name="Zwiers L.-H."/>
            <person name="Turgeon B."/>
            <person name="Goodwin S."/>
            <person name="Spatafora J."/>
            <person name="Crous P."/>
            <person name="Grigoriev I."/>
        </authorList>
    </citation>
    <scope>NUCLEOTIDE SEQUENCE</scope>
    <source>
        <strain evidence="1">CBS 480.64</strain>
    </source>
</reference>
<evidence type="ECO:0000313" key="1">
    <source>
        <dbReference type="EMBL" id="KAF2863464.1"/>
    </source>
</evidence>
<dbReference type="EMBL" id="MU005961">
    <property type="protein sequence ID" value="KAF2863464.1"/>
    <property type="molecule type" value="Genomic_DNA"/>
</dbReference>
<proteinExistence type="predicted"/>